<evidence type="ECO:0000256" key="3">
    <source>
        <dbReference type="ARBA" id="ARBA00022989"/>
    </source>
</evidence>
<dbReference type="OrthoDB" id="77989at2759"/>
<dbReference type="RefSeq" id="XP_017988669.1">
    <property type="nucleotide sequence ID" value="XM_018133205.1"/>
</dbReference>
<dbReference type="AlphaFoldDB" id="A0A109UZP3"/>
<name>A0A109UZP3_9SACH</name>
<evidence type="ECO:0000256" key="2">
    <source>
        <dbReference type="ARBA" id="ARBA00022692"/>
    </source>
</evidence>
<evidence type="ECO:0000256" key="4">
    <source>
        <dbReference type="ARBA" id="ARBA00023136"/>
    </source>
</evidence>
<proteinExistence type="predicted"/>
<evidence type="ECO:0000256" key="5">
    <source>
        <dbReference type="SAM" id="MobiDB-lite"/>
    </source>
</evidence>
<accession>A0A109UZP3</accession>
<keyword evidence="7" id="KW-1185">Reference proteome</keyword>
<dbReference type="InterPro" id="IPR023395">
    <property type="entry name" value="MCP_dom_sf"/>
</dbReference>
<organism evidence="6 7">
    <name type="scientific">Eremothecium sinecaudum</name>
    <dbReference type="NCBI Taxonomy" id="45286"/>
    <lineage>
        <taxon>Eukaryota</taxon>
        <taxon>Fungi</taxon>
        <taxon>Dikarya</taxon>
        <taxon>Ascomycota</taxon>
        <taxon>Saccharomycotina</taxon>
        <taxon>Saccharomycetes</taxon>
        <taxon>Saccharomycetales</taxon>
        <taxon>Saccharomycetaceae</taxon>
        <taxon>Eremothecium</taxon>
    </lineage>
</organism>
<dbReference type="Proteomes" id="UP000243052">
    <property type="component" value="Chromosome vi"/>
</dbReference>
<sequence length="480" mass="54758">MEDTINHLQPRPYYDPETFNVGYSAVFKPGSGVVDPHGFNMASKLSIVQQGNKKFGAAVSSGSVKLSELTTGLKSRLAGSRGDYTDGSKVVKSLENFELPDILNYKIWKSVCQRLFQELLKRYFQHLIQLPFDTARMLLQVGEFDDVPKIKSSRRRRNTETSNVSLEELRNEDETDEEVDYFPSVDPHSRTNRDNSPQRTSPSAGGPDNVSALVHPASLHTMDVLNGVMDMEGTKGVWRANNTSFIYDFLWESMNSWFTGFFAPILQVPDPHFIEIIHSPDVQKSVALTLSACIVTGLVLLPLDLIKTRLTITRVGDDQERSLRRLFRKWSWRDYIGKLPGELLVLNVAHSLVGKVFQELTHIGLHHYCQIDRYSTRITFQILEFFSSCAQLFLKLPVEALLRRCQVDFLLDKSSPFFVAPEDLIIKPRTYQNVFITLRDYSRLGELWRGWRIGLMCVVCGHGLNIIELQNTDSVEEEKF</sequence>
<dbReference type="GeneID" id="28724975"/>
<dbReference type="Gene3D" id="1.50.40.10">
    <property type="entry name" value="Mitochondrial carrier domain"/>
    <property type="match status" value="1"/>
</dbReference>
<gene>
    <name evidence="6" type="ORF">AW171_hschr63641</name>
</gene>
<evidence type="ECO:0000313" key="7">
    <source>
        <dbReference type="Proteomes" id="UP000243052"/>
    </source>
</evidence>
<feature type="compositionally biased region" description="Polar residues" evidence="5">
    <location>
        <begin position="194"/>
        <end position="203"/>
    </location>
</feature>
<feature type="region of interest" description="Disordered" evidence="5">
    <location>
        <begin position="152"/>
        <end position="212"/>
    </location>
</feature>
<dbReference type="STRING" id="45286.A0A109UZP3"/>
<dbReference type="GO" id="GO:0016020">
    <property type="term" value="C:membrane"/>
    <property type="evidence" value="ECO:0007669"/>
    <property type="project" value="UniProtKB-SubCell"/>
</dbReference>
<dbReference type="EMBL" id="CP014246">
    <property type="protein sequence ID" value="AMD21673.1"/>
    <property type="molecule type" value="Genomic_DNA"/>
</dbReference>
<keyword evidence="4" id="KW-0472">Membrane</keyword>
<evidence type="ECO:0000256" key="1">
    <source>
        <dbReference type="ARBA" id="ARBA00004370"/>
    </source>
</evidence>
<keyword evidence="3" id="KW-1133">Transmembrane helix</keyword>
<reference evidence="6 7" key="1">
    <citation type="submission" date="2016-01" db="EMBL/GenBank/DDBJ databases">
        <title>Genome sequence of the yeast Holleya sinecauda.</title>
        <authorList>
            <person name="Dietrich F.S."/>
        </authorList>
    </citation>
    <scope>NUCLEOTIDE SEQUENCE [LARGE SCALE GENOMIC DNA]</scope>
    <source>
        <strain evidence="6 7">ATCC 58844</strain>
    </source>
</reference>
<evidence type="ECO:0000313" key="6">
    <source>
        <dbReference type="EMBL" id="AMD21673.1"/>
    </source>
</evidence>
<dbReference type="SUPFAM" id="SSF103506">
    <property type="entry name" value="Mitochondrial carrier"/>
    <property type="match status" value="1"/>
</dbReference>
<comment type="subcellular location">
    <subcellularLocation>
        <location evidence="1">Membrane</location>
    </subcellularLocation>
</comment>
<feature type="compositionally biased region" description="Acidic residues" evidence="5">
    <location>
        <begin position="170"/>
        <end position="180"/>
    </location>
</feature>
<keyword evidence="2" id="KW-0812">Transmembrane</keyword>
<protein>
    <submittedName>
        <fullName evidence="6">HFL183Cp</fullName>
    </submittedName>
</protein>